<name>A0A1H4GRV9_9SPHI</name>
<dbReference type="Proteomes" id="UP000198850">
    <property type="component" value="Unassembled WGS sequence"/>
</dbReference>
<dbReference type="STRING" id="425514.SAMN05443550_11139"/>
<keyword evidence="4" id="KW-1133">Transmembrane helix</keyword>
<feature type="transmembrane region" description="Helical" evidence="4">
    <location>
        <begin position="12"/>
        <end position="33"/>
    </location>
</feature>
<dbReference type="OrthoDB" id="9787096at2"/>
<dbReference type="Gene3D" id="3.40.640.10">
    <property type="entry name" value="Type I PLP-dependent aspartate aminotransferase-like (Major domain)"/>
    <property type="match status" value="1"/>
</dbReference>
<dbReference type="SUPFAM" id="SSF53383">
    <property type="entry name" value="PLP-dependent transferases"/>
    <property type="match status" value="1"/>
</dbReference>
<dbReference type="InterPro" id="IPR000277">
    <property type="entry name" value="Cys/Met-Metab_PyrdxlP-dep_enz"/>
</dbReference>
<keyword evidence="5" id="KW-0808">Transferase</keyword>
<dbReference type="GO" id="GO:0019346">
    <property type="term" value="P:transsulfuration"/>
    <property type="evidence" value="ECO:0007669"/>
    <property type="project" value="InterPro"/>
</dbReference>
<dbReference type="GO" id="GO:0030170">
    <property type="term" value="F:pyridoxal phosphate binding"/>
    <property type="evidence" value="ECO:0007669"/>
    <property type="project" value="InterPro"/>
</dbReference>
<evidence type="ECO:0000256" key="4">
    <source>
        <dbReference type="SAM" id="Phobius"/>
    </source>
</evidence>
<dbReference type="PANTHER" id="PTHR32328:SF0">
    <property type="entry name" value="L-SERYL-TRNA(SEC) SELENIUM TRANSFERASE"/>
    <property type="match status" value="1"/>
</dbReference>
<evidence type="ECO:0000313" key="5">
    <source>
        <dbReference type="EMBL" id="SEB12081.1"/>
    </source>
</evidence>
<accession>A0A1H4GRV9</accession>
<dbReference type="Pfam" id="PF01053">
    <property type="entry name" value="Cys_Met_Meta_PP"/>
    <property type="match status" value="1"/>
</dbReference>
<reference evidence="5 6" key="1">
    <citation type="submission" date="2016-10" db="EMBL/GenBank/DDBJ databases">
        <authorList>
            <person name="de Groot N.N."/>
        </authorList>
    </citation>
    <scope>NUCLEOTIDE SEQUENCE [LARGE SCALE GENOMIC DNA]</scope>
    <source>
        <strain evidence="5 6">DSM 19033</strain>
    </source>
</reference>
<dbReference type="AlphaFoldDB" id="A0A1H4GRV9"/>
<keyword evidence="2 3" id="KW-0663">Pyridoxal phosphate</keyword>
<keyword evidence="6" id="KW-1185">Reference proteome</keyword>
<dbReference type="PANTHER" id="PTHR32328">
    <property type="entry name" value="L-SERYL-TRNA(SEC) SELENIUM TRANSFERASE"/>
    <property type="match status" value="1"/>
</dbReference>
<dbReference type="RefSeq" id="WP_090559011.1">
    <property type="nucleotide sequence ID" value="NZ_FNRA01000011.1"/>
</dbReference>
<comment type="similarity">
    <text evidence="3">Belongs to the trans-sulfuration enzymes family.</text>
</comment>
<evidence type="ECO:0000256" key="3">
    <source>
        <dbReference type="RuleBase" id="RU362118"/>
    </source>
</evidence>
<gene>
    <name evidence="5" type="ORF">SAMN05443550_11139</name>
</gene>
<comment type="cofactor">
    <cofactor evidence="1 3">
        <name>pyridoxal 5'-phosphate</name>
        <dbReference type="ChEBI" id="CHEBI:597326"/>
    </cofactor>
</comment>
<dbReference type="InterPro" id="IPR015424">
    <property type="entry name" value="PyrdxlP-dep_Trfase"/>
</dbReference>
<dbReference type="EMBL" id="FNRA01000011">
    <property type="protein sequence ID" value="SEB12081.1"/>
    <property type="molecule type" value="Genomic_DNA"/>
</dbReference>
<protein>
    <submittedName>
        <fullName evidence="5">L-seryl-tRNA(Ser) seleniumtransferase</fullName>
    </submittedName>
</protein>
<sequence>MKRRDLIKYLSVAPLVGGVVGAGIPFLSANAAVSTAAKRDLIKELGLRTFINAAGTYTTHTASLMHEDVLEAINGSSTHFIMIGDIQDKVGEKIAALCHAESAMVTAGCWSALVLGTAGVLTGTDLKKIAQLPNLDGFQKTQMIVQKAHNIAYVHAPTNTGIEVVEVETAEDLEKAINEKTAMMWFLNLASNEGKIKHEEWIAIAKKHKIPTMIDIAADIPPVQNLWKFNDLGFDLVCVSGGKAIRGPQSAGILMGKADLIKAARLNAPPFGNNIGRGMKVNKEEILGMYAALDHYMKLDHDKEWKDWEARVAVIETAVKSVAGVTTTVTVPPIANHNPLLNIAWDTTKVKMTSDDLALELRNGSPSIEIMKFSPNSINITVFMLKPGEDKIVAKRVQEELSKAS</sequence>
<keyword evidence="4" id="KW-0812">Transmembrane</keyword>
<evidence type="ECO:0000256" key="2">
    <source>
        <dbReference type="ARBA" id="ARBA00022898"/>
    </source>
</evidence>
<proteinExistence type="inferred from homology"/>
<organism evidence="5 6">
    <name type="scientific">Pedobacter hartonius</name>
    <dbReference type="NCBI Taxonomy" id="425514"/>
    <lineage>
        <taxon>Bacteria</taxon>
        <taxon>Pseudomonadati</taxon>
        <taxon>Bacteroidota</taxon>
        <taxon>Sphingobacteriia</taxon>
        <taxon>Sphingobacteriales</taxon>
        <taxon>Sphingobacteriaceae</taxon>
        <taxon>Pedobacter</taxon>
    </lineage>
</organism>
<evidence type="ECO:0000313" key="6">
    <source>
        <dbReference type="Proteomes" id="UP000198850"/>
    </source>
</evidence>
<keyword evidence="4" id="KW-0472">Membrane</keyword>
<dbReference type="InterPro" id="IPR015421">
    <property type="entry name" value="PyrdxlP-dep_Trfase_major"/>
</dbReference>
<evidence type="ECO:0000256" key="1">
    <source>
        <dbReference type="ARBA" id="ARBA00001933"/>
    </source>
</evidence>
<dbReference type="GO" id="GO:0004125">
    <property type="term" value="F:L-seryl-tRNA(Sec) selenium transferase activity"/>
    <property type="evidence" value="ECO:0007669"/>
    <property type="project" value="TreeGrafter"/>
</dbReference>